<organism evidence="2 3">
    <name type="scientific">Billgrantia desiderata</name>
    <dbReference type="NCBI Taxonomy" id="52021"/>
    <lineage>
        <taxon>Bacteria</taxon>
        <taxon>Pseudomonadati</taxon>
        <taxon>Pseudomonadota</taxon>
        <taxon>Gammaproteobacteria</taxon>
        <taxon>Oceanospirillales</taxon>
        <taxon>Halomonadaceae</taxon>
        <taxon>Billgrantia</taxon>
    </lineage>
</organism>
<sequence>MTDAPLTSPVARPTRPTHRQLGLALLAAALGLSSTLALAAGDLATRPERLERLVIGTGESMLGVSVREHHMETGQSYRLVIEATGMQECAWVAPAFFKNAWLRKIEVGNVEIKAPTLTELEFEREGEAELFFVPIRPGTYEWACAGLEERGVTGTFIVQ</sequence>
<gene>
    <name evidence="2" type="ORF">HOP61_10770</name>
</gene>
<dbReference type="AlphaFoldDB" id="A0AAW4YU68"/>
<keyword evidence="1" id="KW-0732">Signal</keyword>
<dbReference type="InterPro" id="IPR008972">
    <property type="entry name" value="Cupredoxin"/>
</dbReference>
<evidence type="ECO:0000313" key="2">
    <source>
        <dbReference type="EMBL" id="MCE8051777.1"/>
    </source>
</evidence>
<accession>A0AAW4YU68</accession>
<dbReference type="RefSeq" id="WP_234239411.1">
    <property type="nucleotide sequence ID" value="NZ_JABFTS010000003.1"/>
</dbReference>
<comment type="caution">
    <text evidence="2">The sequence shown here is derived from an EMBL/GenBank/DDBJ whole genome shotgun (WGS) entry which is preliminary data.</text>
</comment>
<feature type="chain" id="PRO_5043464684" evidence="1">
    <location>
        <begin position="40"/>
        <end position="159"/>
    </location>
</feature>
<dbReference type="EMBL" id="JABFTS010000003">
    <property type="protein sequence ID" value="MCE8051777.1"/>
    <property type="molecule type" value="Genomic_DNA"/>
</dbReference>
<dbReference type="Gene3D" id="2.60.40.420">
    <property type="entry name" value="Cupredoxins - blue copper proteins"/>
    <property type="match status" value="1"/>
</dbReference>
<feature type="signal peptide" evidence="1">
    <location>
        <begin position="1"/>
        <end position="39"/>
    </location>
</feature>
<reference evidence="2" key="1">
    <citation type="submission" date="2020-05" db="EMBL/GenBank/DDBJ databases">
        <authorList>
            <person name="Wang L."/>
            <person name="Shao Z."/>
        </authorList>
    </citation>
    <scope>NUCLEOTIDE SEQUENCE</scope>
    <source>
        <strain evidence="2">MCCC 1A05776</strain>
    </source>
</reference>
<evidence type="ECO:0000256" key="1">
    <source>
        <dbReference type="SAM" id="SignalP"/>
    </source>
</evidence>
<evidence type="ECO:0000313" key="3">
    <source>
        <dbReference type="Proteomes" id="UP001320178"/>
    </source>
</evidence>
<name>A0AAW4YU68_9GAMM</name>
<dbReference type="Proteomes" id="UP001320178">
    <property type="component" value="Unassembled WGS sequence"/>
</dbReference>
<protein>
    <submittedName>
        <fullName evidence="2">Copper-binding protein</fullName>
    </submittedName>
</protein>
<proteinExistence type="predicted"/>
<dbReference type="SUPFAM" id="SSF49503">
    <property type="entry name" value="Cupredoxins"/>
    <property type="match status" value="1"/>
</dbReference>
<reference evidence="2" key="2">
    <citation type="journal article" date="2021" name="Front. Microbiol.">
        <title>Aerobic Denitrification and Heterotrophic Sulfur Oxidation in the Genus Halomonas Revealed by Six Novel Species Characterizations and Genome-Based Analysis.</title>
        <authorList>
            <person name="Wang L."/>
            <person name="Shao Z."/>
        </authorList>
    </citation>
    <scope>NUCLEOTIDE SEQUENCE</scope>
    <source>
        <strain evidence="2">MCCC 1A05776</strain>
    </source>
</reference>